<name>A0ABN7W038_GIGMA</name>
<dbReference type="EMBL" id="CAJVQB010025471">
    <property type="protein sequence ID" value="CAG8806410.1"/>
    <property type="molecule type" value="Genomic_DNA"/>
</dbReference>
<accession>A0ABN7W038</accession>
<sequence>MSTKNPEESIINIAEDDGEVYYGYREVKELYIATSPFGDFVVEFELLPYESSESSESNIWKYKFRMYNVKLEKDDYSDLKASKSLSYRILSEIDISKQNTFEFTPKQIHLILSENKLSWSVAVSDKFYKDKSRKSTARLLAISCISIDDMTYKEFKGVAGFTIIFFINQDDYLIKPILTLNNHGGIVKLFSKYKVKERTDKSSQKNTYKKNTDDDINIRITNEDYQNLDRYFLIIFNVNGIHKYYFKHLSKPTGKIQSFKYPKRIYYALKTNMKFGPEFHQKYIQKCLNLHYFLVDTTVEGAQYMELYDLRTNQLVNTFERQNLNRLNHIADIPDCVAISHNNKLLAYASGSKVKLYLIESGLEIASIELKFGTVFDDDDFDYFMHFFNEDESLLIYRSKNQWAIWDIFGLEQKSIEFKDYLLEHQLEFDLKIVNILNDNCYQLERSNSFHFIFGFDHTKLELDDYYHIFEPWLFLSDVQETPRYSVYLDEKKEILLLIGSHTIQNENKSYNRNVIEKIEYAIRKFKISLQGSKKAIEMGCDDGIYIIHTVIEACYTLKFLSSIYHSSISYSRSLIYGNRSSKFLEIVEKTRNIIIRFIQLYPRLLDVRYDLLSILIEAGEKLLIKFILFDKRHKRSLHMPQKSSWVGKKENTIFRAYQKGSFFIQFADNDPIYLGYLLEYYSNKAFENIGWMITVGEIIPELYNQYDDISFFEFHAIPSTITNTLEVFIPITQLIPLESRLRVETISPDKIPDIKMVPLIDYMTNNELSLEIRGNKYMNFLKSIFCPGEFVSPDEYCNPFLSLLDKVKHKYDDLFYYNPSMEAIMNLMWYSSKPHWPPILCCL</sequence>
<gene>
    <name evidence="1" type="ORF">GMARGA_LOCUS24290</name>
</gene>
<dbReference type="InterPro" id="IPR036322">
    <property type="entry name" value="WD40_repeat_dom_sf"/>
</dbReference>
<comment type="caution">
    <text evidence="1">The sequence shown here is derived from an EMBL/GenBank/DDBJ whole genome shotgun (WGS) entry which is preliminary data.</text>
</comment>
<protein>
    <submittedName>
        <fullName evidence="1">16117_t:CDS:1</fullName>
    </submittedName>
</protein>
<keyword evidence="2" id="KW-1185">Reference proteome</keyword>
<dbReference type="SUPFAM" id="SSF50978">
    <property type="entry name" value="WD40 repeat-like"/>
    <property type="match status" value="1"/>
</dbReference>
<dbReference type="Gene3D" id="2.130.10.10">
    <property type="entry name" value="YVTN repeat-like/Quinoprotein amine dehydrogenase"/>
    <property type="match status" value="1"/>
</dbReference>
<reference evidence="1 2" key="1">
    <citation type="submission" date="2021-06" db="EMBL/GenBank/DDBJ databases">
        <authorList>
            <person name="Kallberg Y."/>
            <person name="Tangrot J."/>
            <person name="Rosling A."/>
        </authorList>
    </citation>
    <scope>NUCLEOTIDE SEQUENCE [LARGE SCALE GENOMIC DNA]</scope>
    <source>
        <strain evidence="1 2">120-4 pot B 10/14</strain>
    </source>
</reference>
<evidence type="ECO:0000313" key="1">
    <source>
        <dbReference type="EMBL" id="CAG8806410.1"/>
    </source>
</evidence>
<organism evidence="1 2">
    <name type="scientific">Gigaspora margarita</name>
    <dbReference type="NCBI Taxonomy" id="4874"/>
    <lineage>
        <taxon>Eukaryota</taxon>
        <taxon>Fungi</taxon>
        <taxon>Fungi incertae sedis</taxon>
        <taxon>Mucoromycota</taxon>
        <taxon>Glomeromycotina</taxon>
        <taxon>Glomeromycetes</taxon>
        <taxon>Diversisporales</taxon>
        <taxon>Gigasporaceae</taxon>
        <taxon>Gigaspora</taxon>
    </lineage>
</organism>
<evidence type="ECO:0000313" key="2">
    <source>
        <dbReference type="Proteomes" id="UP000789901"/>
    </source>
</evidence>
<dbReference type="Proteomes" id="UP000789901">
    <property type="component" value="Unassembled WGS sequence"/>
</dbReference>
<dbReference type="InterPro" id="IPR015943">
    <property type="entry name" value="WD40/YVTN_repeat-like_dom_sf"/>
</dbReference>
<proteinExistence type="predicted"/>